<accession>A0A8T4IZH4</accession>
<dbReference type="AlphaFoldDB" id="A0A8T4IZH4"/>
<proteinExistence type="predicted"/>
<name>A0A8T4IZH4_9ACTN</name>
<sequence>MLGTRFFNSPEGIAFLPEGLARQVPVELSATATGIEERRDSVTVEWQRPGEPGHRAHARAVVIAVAAPQVRGIFPSLTQPYRAYLDGLTHNPMFVVKLGLAKPPPEPAAWIVVPRQQHGDLIEVVLDHNKAPGRTPHGQGLVSTYWNAPWVRSHWAADDQDVIRAALEGLDRLGLFPGLAADVTLTHVQRWQAALPRRAVGTFRAQPPNGACSRNGRVHLAGDYFSVPCTHSSLSSGERAAHNILQTLNTP</sequence>
<evidence type="ECO:0000313" key="2">
    <source>
        <dbReference type="Proteomes" id="UP000675554"/>
    </source>
</evidence>
<dbReference type="Gene3D" id="3.50.50.60">
    <property type="entry name" value="FAD/NAD(P)-binding domain"/>
    <property type="match status" value="1"/>
</dbReference>
<dbReference type="SUPFAM" id="SSF54373">
    <property type="entry name" value="FAD-linked reductases, C-terminal domain"/>
    <property type="match status" value="1"/>
</dbReference>
<dbReference type="InterPro" id="IPR036188">
    <property type="entry name" value="FAD/NAD-bd_sf"/>
</dbReference>
<reference evidence="1" key="1">
    <citation type="submission" date="2021-04" db="EMBL/GenBank/DDBJ databases">
        <title>Sequencing of actinobacteria type strains.</title>
        <authorList>
            <person name="Nguyen G.-S."/>
            <person name="Wentzel A."/>
        </authorList>
    </citation>
    <scope>NUCLEOTIDE SEQUENCE</scope>
    <source>
        <strain evidence="1">DSM 42095</strain>
    </source>
</reference>
<dbReference type="SUPFAM" id="SSF51905">
    <property type="entry name" value="FAD/NAD(P)-binding domain"/>
    <property type="match status" value="1"/>
</dbReference>
<keyword evidence="2" id="KW-1185">Reference proteome</keyword>
<dbReference type="Proteomes" id="UP000675554">
    <property type="component" value="Unassembled WGS sequence"/>
</dbReference>
<evidence type="ECO:0000313" key="1">
    <source>
        <dbReference type="EMBL" id="MBR7676562.1"/>
    </source>
</evidence>
<protein>
    <submittedName>
        <fullName evidence="1">FAD-dependent oxidoreductase</fullName>
    </submittedName>
</protein>
<dbReference type="EMBL" id="JAGSMN010000686">
    <property type="protein sequence ID" value="MBR7676562.1"/>
    <property type="molecule type" value="Genomic_DNA"/>
</dbReference>
<gene>
    <name evidence="1" type="ORF">KDA82_26870</name>
</gene>
<comment type="caution">
    <text evidence="1">The sequence shown here is derived from an EMBL/GenBank/DDBJ whole genome shotgun (WGS) entry which is preliminary data.</text>
</comment>
<organism evidence="1 2">
    <name type="scientific">Streptomyces daliensis</name>
    <dbReference type="NCBI Taxonomy" id="299421"/>
    <lineage>
        <taxon>Bacteria</taxon>
        <taxon>Bacillati</taxon>
        <taxon>Actinomycetota</taxon>
        <taxon>Actinomycetes</taxon>
        <taxon>Kitasatosporales</taxon>
        <taxon>Streptomycetaceae</taxon>
        <taxon>Streptomyces</taxon>
    </lineage>
</organism>